<dbReference type="EMBL" id="AUZZ01007957">
    <property type="protein sequence ID" value="EQD40419.1"/>
    <property type="molecule type" value="Genomic_DNA"/>
</dbReference>
<keyword evidence="1" id="KW-0812">Transmembrane</keyword>
<dbReference type="AlphaFoldDB" id="T1AHE0"/>
<evidence type="ECO:0000256" key="1">
    <source>
        <dbReference type="SAM" id="Phobius"/>
    </source>
</evidence>
<accession>T1AHE0</accession>
<dbReference type="Gene3D" id="3.90.550.10">
    <property type="entry name" value="Spore Coat Polysaccharide Biosynthesis Protein SpsA, Chain A"/>
    <property type="match status" value="1"/>
</dbReference>
<dbReference type="GO" id="GO:0016740">
    <property type="term" value="F:transferase activity"/>
    <property type="evidence" value="ECO:0007669"/>
    <property type="project" value="UniProtKB-KW"/>
</dbReference>
<evidence type="ECO:0000259" key="2">
    <source>
        <dbReference type="Pfam" id="PF00535"/>
    </source>
</evidence>
<name>T1AHE0_9ZZZZ</name>
<feature type="non-terminal residue" evidence="3">
    <location>
        <position position="164"/>
    </location>
</feature>
<dbReference type="EC" id="2.-.-.-" evidence="3"/>
<keyword evidence="3" id="KW-0808">Transferase</keyword>
<reference evidence="3" key="2">
    <citation type="journal article" date="2014" name="ISME J.">
        <title>Microbial stratification in low pH oxic and suboxic macroscopic growths along an acid mine drainage.</title>
        <authorList>
            <person name="Mendez-Garcia C."/>
            <person name="Mesa V."/>
            <person name="Sprenger R.R."/>
            <person name="Richter M."/>
            <person name="Diez M.S."/>
            <person name="Solano J."/>
            <person name="Bargiela R."/>
            <person name="Golyshina O.V."/>
            <person name="Manteca A."/>
            <person name="Ramos J.L."/>
            <person name="Gallego J.R."/>
            <person name="Llorente I."/>
            <person name="Martins Dos Santos V.A."/>
            <person name="Jensen O.N."/>
            <person name="Pelaez A.I."/>
            <person name="Sanchez J."/>
            <person name="Ferrer M."/>
        </authorList>
    </citation>
    <scope>NUCLEOTIDE SEQUENCE</scope>
</reference>
<evidence type="ECO:0000313" key="3">
    <source>
        <dbReference type="EMBL" id="EQD40419.1"/>
    </source>
</evidence>
<protein>
    <submittedName>
        <fullName evidence="3">Glycosyl transferase, family 2 domain protein</fullName>
        <ecNumber evidence="3">2.-.-.-</ecNumber>
    </submittedName>
</protein>
<keyword evidence="1" id="KW-0472">Membrane</keyword>
<feature type="domain" description="Glycosyltransferase 2-like" evidence="2">
    <location>
        <begin position="52"/>
        <end position="159"/>
    </location>
</feature>
<reference evidence="3" key="1">
    <citation type="submission" date="2013-08" db="EMBL/GenBank/DDBJ databases">
        <authorList>
            <person name="Mendez C."/>
            <person name="Richter M."/>
            <person name="Ferrer M."/>
            <person name="Sanchez J."/>
        </authorList>
    </citation>
    <scope>NUCLEOTIDE SEQUENCE</scope>
</reference>
<dbReference type="SUPFAM" id="SSF53448">
    <property type="entry name" value="Nucleotide-diphospho-sugar transferases"/>
    <property type="match status" value="1"/>
</dbReference>
<feature type="transmembrane region" description="Helical" evidence="1">
    <location>
        <begin position="6"/>
        <end position="28"/>
    </location>
</feature>
<organism evidence="3">
    <name type="scientific">mine drainage metagenome</name>
    <dbReference type="NCBI Taxonomy" id="410659"/>
    <lineage>
        <taxon>unclassified sequences</taxon>
        <taxon>metagenomes</taxon>
        <taxon>ecological metagenomes</taxon>
    </lineage>
</organism>
<dbReference type="InterPro" id="IPR001173">
    <property type="entry name" value="Glyco_trans_2-like"/>
</dbReference>
<dbReference type="Pfam" id="PF00535">
    <property type="entry name" value="Glycos_transf_2"/>
    <property type="match status" value="1"/>
</dbReference>
<dbReference type="InterPro" id="IPR029044">
    <property type="entry name" value="Nucleotide-diphossugar_trans"/>
</dbReference>
<proteinExistence type="predicted"/>
<keyword evidence="1" id="KW-1133">Transmembrane helix</keyword>
<sequence>MNDTHIAYEVLGAMLMLISVACISYLAIFRAGYAARKRVKGSSNVDRKLRVSVVVPIYNEDTEMIRAALDSVARQKGIIVDLIVVIKAPRPGQIEMIKGYANVLNSVNVIRQGGKPSHNQAFIIGFKHVKTEYTSILCSDATIKDNYLARMVEGLDSDGQGCRV</sequence>
<gene>
    <name evidence="3" type="ORF">B2A_11037</name>
</gene>
<comment type="caution">
    <text evidence="3">The sequence shown here is derived from an EMBL/GenBank/DDBJ whole genome shotgun (WGS) entry which is preliminary data.</text>
</comment>